<dbReference type="EMBL" id="AGNL01019772">
    <property type="protein sequence ID" value="EJK61594.1"/>
    <property type="molecule type" value="Genomic_DNA"/>
</dbReference>
<dbReference type="AlphaFoldDB" id="K0S9K3"/>
<protein>
    <submittedName>
        <fullName evidence="1">Uncharacterized protein</fullName>
    </submittedName>
</protein>
<comment type="caution">
    <text evidence="1">The sequence shown here is derived from an EMBL/GenBank/DDBJ whole genome shotgun (WGS) entry which is preliminary data.</text>
</comment>
<dbReference type="Proteomes" id="UP000266841">
    <property type="component" value="Unassembled WGS sequence"/>
</dbReference>
<sequence>MTLTPRTRDDSPRPKPDQSLCLFLSARFRDISAEIIVSSLGKKTGWRVATAACLRLSSSAEICDEKATTLWTNNATSSAQRRQIATIPFYTAQRKAAQRLKAVPRMIESYRRRRPAPRGRGACALTLSRR</sequence>
<evidence type="ECO:0000313" key="2">
    <source>
        <dbReference type="Proteomes" id="UP000266841"/>
    </source>
</evidence>
<reference evidence="1 2" key="1">
    <citation type="journal article" date="2012" name="Genome Biol.">
        <title>Genome and low-iron response of an oceanic diatom adapted to chronic iron limitation.</title>
        <authorList>
            <person name="Lommer M."/>
            <person name="Specht M."/>
            <person name="Roy A.S."/>
            <person name="Kraemer L."/>
            <person name="Andreson R."/>
            <person name="Gutowska M.A."/>
            <person name="Wolf J."/>
            <person name="Bergner S.V."/>
            <person name="Schilhabel M.B."/>
            <person name="Klostermeier U.C."/>
            <person name="Beiko R.G."/>
            <person name="Rosenstiel P."/>
            <person name="Hippler M."/>
            <person name="Laroche J."/>
        </authorList>
    </citation>
    <scope>NUCLEOTIDE SEQUENCE [LARGE SCALE GENOMIC DNA]</scope>
    <source>
        <strain evidence="1 2">CCMP1005</strain>
    </source>
</reference>
<keyword evidence="2" id="KW-1185">Reference proteome</keyword>
<gene>
    <name evidence="1" type="ORF">THAOC_17891</name>
</gene>
<evidence type="ECO:0000313" key="1">
    <source>
        <dbReference type="EMBL" id="EJK61594.1"/>
    </source>
</evidence>
<proteinExistence type="predicted"/>
<organism evidence="1 2">
    <name type="scientific">Thalassiosira oceanica</name>
    <name type="common">Marine diatom</name>
    <dbReference type="NCBI Taxonomy" id="159749"/>
    <lineage>
        <taxon>Eukaryota</taxon>
        <taxon>Sar</taxon>
        <taxon>Stramenopiles</taxon>
        <taxon>Ochrophyta</taxon>
        <taxon>Bacillariophyta</taxon>
        <taxon>Coscinodiscophyceae</taxon>
        <taxon>Thalassiosirophycidae</taxon>
        <taxon>Thalassiosirales</taxon>
        <taxon>Thalassiosiraceae</taxon>
        <taxon>Thalassiosira</taxon>
    </lineage>
</organism>
<name>K0S9K3_THAOC</name>
<accession>K0S9K3</accession>